<accession>A0A485KBE7</accession>
<keyword evidence="3" id="KW-1185">Reference proteome</keyword>
<dbReference type="EMBL" id="VJMH01001094">
    <property type="protein sequence ID" value="KAF0713229.1"/>
    <property type="molecule type" value="Genomic_DNA"/>
</dbReference>
<protein>
    <submittedName>
        <fullName evidence="2">Aste57867_4445 protein</fullName>
    </submittedName>
</protein>
<organism evidence="2 3">
    <name type="scientific">Aphanomyces stellatus</name>
    <dbReference type="NCBI Taxonomy" id="120398"/>
    <lineage>
        <taxon>Eukaryota</taxon>
        <taxon>Sar</taxon>
        <taxon>Stramenopiles</taxon>
        <taxon>Oomycota</taxon>
        <taxon>Saprolegniomycetes</taxon>
        <taxon>Saprolegniales</taxon>
        <taxon>Verrucalvaceae</taxon>
        <taxon>Aphanomyces</taxon>
    </lineage>
</organism>
<evidence type="ECO:0000313" key="2">
    <source>
        <dbReference type="EMBL" id="VFT81556.1"/>
    </source>
</evidence>
<gene>
    <name evidence="2" type="primary">Aste57867_4445</name>
    <name evidence="1" type="ORF">As57867_004433</name>
    <name evidence="2" type="ORF">ASTE57867_4445</name>
</gene>
<evidence type="ECO:0000313" key="1">
    <source>
        <dbReference type="EMBL" id="KAF0713229.1"/>
    </source>
</evidence>
<reference evidence="2 3" key="1">
    <citation type="submission" date="2019-03" db="EMBL/GenBank/DDBJ databases">
        <authorList>
            <person name="Gaulin E."/>
            <person name="Dumas B."/>
        </authorList>
    </citation>
    <scope>NUCLEOTIDE SEQUENCE [LARGE SCALE GENOMIC DNA]</scope>
    <source>
        <strain evidence="2">CBS 568.67</strain>
    </source>
</reference>
<dbReference type="EMBL" id="CAADRA010001094">
    <property type="protein sequence ID" value="VFT81556.1"/>
    <property type="molecule type" value="Genomic_DNA"/>
</dbReference>
<dbReference type="AlphaFoldDB" id="A0A485KBE7"/>
<sequence length="195" mass="22077">MRKTIKIDELEVEMESKVSDPNTTNIGADTQLYQIVESQSDKELNASSQSKISTDAIESIQETSGDNDENIQSRDNQVLALSAQIQEKNQQMVLEMSSHGQQIESQMKRHSDDMSEIKQQLEAMTDIVKTSILPVQNNGIYVEKIIELLEWVADEVHVLLVVLTYVYRRGREIIYVAFDEIGPHVLSGLSEPLKQ</sequence>
<name>A0A485KBE7_9STRA</name>
<dbReference type="Proteomes" id="UP000332933">
    <property type="component" value="Unassembled WGS sequence"/>
</dbReference>
<evidence type="ECO:0000313" key="3">
    <source>
        <dbReference type="Proteomes" id="UP000332933"/>
    </source>
</evidence>
<proteinExistence type="predicted"/>
<reference evidence="1" key="2">
    <citation type="submission" date="2019-06" db="EMBL/GenBank/DDBJ databases">
        <title>Genomics analysis of Aphanomyces spp. identifies a new class of oomycete effector associated with host adaptation.</title>
        <authorList>
            <person name="Gaulin E."/>
        </authorList>
    </citation>
    <scope>NUCLEOTIDE SEQUENCE</scope>
    <source>
        <strain evidence="1">CBS 578.67</strain>
    </source>
</reference>